<dbReference type="eggNOG" id="ENOG5031G7J">
    <property type="taxonomic scope" value="Bacteria"/>
</dbReference>
<dbReference type="Gene3D" id="3.30.160.670">
    <property type="match status" value="1"/>
</dbReference>
<proteinExistence type="predicted"/>
<protein>
    <submittedName>
        <fullName evidence="1">Uncharacterized protein</fullName>
    </submittedName>
</protein>
<accession>A0A1G7EM00</accession>
<dbReference type="AlphaFoldDB" id="A0A1G7EM00"/>
<dbReference type="Pfam" id="PF13590">
    <property type="entry name" value="DUF4136"/>
    <property type="match status" value="1"/>
</dbReference>
<evidence type="ECO:0000313" key="2">
    <source>
        <dbReference type="Proteomes" id="UP000182114"/>
    </source>
</evidence>
<gene>
    <name evidence="1" type="ORF">SAMN04487992_102401</name>
</gene>
<reference evidence="2" key="1">
    <citation type="submission" date="2016-10" db="EMBL/GenBank/DDBJ databases">
        <authorList>
            <person name="Varghese N."/>
            <person name="Submissions S."/>
        </authorList>
    </citation>
    <scope>NUCLEOTIDE SEQUENCE [LARGE SCALE GENOMIC DNA]</scope>
    <source>
        <strain evidence="2">DSM 24729</strain>
    </source>
</reference>
<dbReference type="EMBL" id="FNBD01000002">
    <property type="protein sequence ID" value="SDE64669.1"/>
    <property type="molecule type" value="Genomic_DNA"/>
</dbReference>
<dbReference type="PROSITE" id="PS51257">
    <property type="entry name" value="PROKAR_LIPOPROTEIN"/>
    <property type="match status" value="1"/>
</dbReference>
<dbReference type="InterPro" id="IPR025411">
    <property type="entry name" value="DUF4136"/>
</dbReference>
<name>A0A1G7EM00_9FLAO</name>
<keyword evidence="2" id="KW-1185">Reference proteome</keyword>
<sequence>MKKIGFLMVLFFVVSCAAVRVNYDYDTKTDFTSYTTYNYYPDFESGLSGLDEKRILVLIDSTMQAKGIQLSEEPDFFINVQSNEFQAPQSNNVGVGLGGTGRNVGGGISIGLPVGQPKLEREIQIDFVDSQKEFLFWQAVSASGFKENATPEAREQKLRQIVDKVFDKYPPKAN</sequence>
<dbReference type="RefSeq" id="WP_024479311.1">
    <property type="nucleotide sequence ID" value="NZ_CANLMK010000011.1"/>
</dbReference>
<dbReference type="Proteomes" id="UP000182114">
    <property type="component" value="Unassembled WGS sequence"/>
</dbReference>
<evidence type="ECO:0000313" key="1">
    <source>
        <dbReference type="EMBL" id="SDE64669.1"/>
    </source>
</evidence>
<organism evidence="1 2">
    <name type="scientific">Cellulophaga baltica</name>
    <dbReference type="NCBI Taxonomy" id="76594"/>
    <lineage>
        <taxon>Bacteria</taxon>
        <taxon>Pseudomonadati</taxon>
        <taxon>Bacteroidota</taxon>
        <taxon>Flavobacteriia</taxon>
        <taxon>Flavobacteriales</taxon>
        <taxon>Flavobacteriaceae</taxon>
        <taxon>Cellulophaga</taxon>
    </lineage>
</organism>